<dbReference type="HAMAP" id="MF_00713">
    <property type="entry name" value="GcvPB"/>
    <property type="match status" value="1"/>
</dbReference>
<dbReference type="InterPro" id="IPR015422">
    <property type="entry name" value="PyrdxlP-dep_Trfase_small"/>
</dbReference>
<dbReference type="GO" id="GO:0019464">
    <property type="term" value="P:glycine decarboxylation via glycine cleavage system"/>
    <property type="evidence" value="ECO:0007669"/>
    <property type="project" value="UniProtKB-UniRule"/>
</dbReference>
<feature type="modified residue" description="N6-(pyridoxal phosphate)lysine" evidence="6">
    <location>
        <position position="269"/>
    </location>
</feature>
<dbReference type="InterPro" id="IPR015421">
    <property type="entry name" value="PyrdxlP-dep_Trfase_major"/>
</dbReference>
<comment type="cofactor">
    <cofactor evidence="1 6">
        <name>pyridoxal 5'-phosphate</name>
        <dbReference type="ChEBI" id="CHEBI:597326"/>
    </cofactor>
</comment>
<evidence type="ECO:0000256" key="3">
    <source>
        <dbReference type="ARBA" id="ARBA00022898"/>
    </source>
</evidence>
<comment type="similarity">
    <text evidence="6">Belongs to the GcvP family. C-terminal subunit subfamily.</text>
</comment>
<organism evidence="9 10">
    <name type="scientific">bacterium (Candidatus Ratteibacteria) CG15_BIG_FIL_POST_REV_8_21_14_020_41_12</name>
    <dbReference type="NCBI Taxonomy" id="2014291"/>
    <lineage>
        <taxon>Bacteria</taxon>
        <taxon>Candidatus Ratteibacteria</taxon>
    </lineage>
</organism>
<accession>A0A2M7H057</accession>
<dbReference type="FunFam" id="3.40.640.10:FF:000224">
    <property type="entry name" value="Probable glycine dehydrogenase (decarboxylating) subunit 2"/>
    <property type="match status" value="1"/>
</dbReference>
<gene>
    <name evidence="6" type="primary">gcvPB</name>
    <name evidence="9" type="ORF">COW28_00955</name>
</gene>
<dbReference type="GO" id="GO:0016594">
    <property type="term" value="F:glycine binding"/>
    <property type="evidence" value="ECO:0007669"/>
    <property type="project" value="TreeGrafter"/>
</dbReference>
<sequence>MKLIFEKSVKGRRATKFPASDVPPVPKFPEKLKRKSETFLPELAEIDVIRHFTALSRNNFGVDNNFYPLGSCTMKYNPKLGEIVARDKRFSNLHPILPQLPEGNLLTQGALQIIYETGRLLSEITGMDEFTTQPLAGAHGELTGMMIVSAYHRKKGNKKTRVIIPDSAHGTNPASAAICGYDITSIPTDKNGVMDIKHFKKELDEEVAAVMLTCPNTLGIFNSKIGEICKMAHSVDALMYYDGANLNAILGKCRPGDIGFDLVHLNLHKTFATPHGGGGPGAGPVGVKEKLRKFLPISRVVKDSKGAYFLDYNEPSSIGYLAPFYGNFGVILKAYIYILTLGKEGLIKVAENAVLNANYLLAKLKNYYHLPYNRTCMHEFVLSANKQKEKGVRALDIAKRLLDFGFHPPTIYFPLIVEEAMMIEPTETESKETLDKFMEAMIKIAKEAEENPDTVKNAPHNLPISRLDEVKAARELKLRFPAS</sequence>
<evidence type="ECO:0000259" key="7">
    <source>
        <dbReference type="Pfam" id="PF02347"/>
    </source>
</evidence>
<dbReference type="Gene3D" id="3.90.1150.10">
    <property type="entry name" value="Aspartate Aminotransferase, domain 1"/>
    <property type="match status" value="1"/>
</dbReference>
<dbReference type="EMBL" id="PFFY01000045">
    <property type="protein sequence ID" value="PIW34117.1"/>
    <property type="molecule type" value="Genomic_DNA"/>
</dbReference>
<dbReference type="FunFam" id="3.90.1150.10:FF:000014">
    <property type="entry name" value="Probable glycine dehydrogenase (decarboxylating) subunit 2"/>
    <property type="match status" value="1"/>
</dbReference>
<evidence type="ECO:0000256" key="6">
    <source>
        <dbReference type="HAMAP-Rule" id="MF_00713"/>
    </source>
</evidence>
<feature type="domain" description="Glycine cleavage system P-protein N-terminal" evidence="7">
    <location>
        <begin position="29"/>
        <end position="301"/>
    </location>
</feature>
<dbReference type="Proteomes" id="UP000230025">
    <property type="component" value="Unassembled WGS sequence"/>
</dbReference>
<dbReference type="Pfam" id="PF02347">
    <property type="entry name" value="GDC-P"/>
    <property type="match status" value="1"/>
</dbReference>
<dbReference type="Gene3D" id="3.40.640.10">
    <property type="entry name" value="Type I PLP-dependent aspartate aminotransferase-like (Major domain)"/>
    <property type="match status" value="1"/>
</dbReference>
<keyword evidence="4 6" id="KW-0560">Oxidoreductase</keyword>
<evidence type="ECO:0000256" key="2">
    <source>
        <dbReference type="ARBA" id="ARBA00003788"/>
    </source>
</evidence>
<dbReference type="Pfam" id="PF21478">
    <property type="entry name" value="GcvP2_C"/>
    <property type="match status" value="1"/>
</dbReference>
<dbReference type="GO" id="GO:0004375">
    <property type="term" value="F:glycine dehydrogenase (decarboxylating) activity"/>
    <property type="evidence" value="ECO:0007669"/>
    <property type="project" value="UniProtKB-EC"/>
</dbReference>
<comment type="catalytic activity">
    <reaction evidence="5 6">
        <text>N(6)-[(R)-lipoyl]-L-lysyl-[glycine-cleavage complex H protein] + glycine + H(+) = N(6)-[(R)-S(8)-aminomethyldihydrolipoyl]-L-lysyl-[glycine-cleavage complex H protein] + CO2</text>
        <dbReference type="Rhea" id="RHEA:24304"/>
        <dbReference type="Rhea" id="RHEA-COMP:10494"/>
        <dbReference type="Rhea" id="RHEA-COMP:10495"/>
        <dbReference type="ChEBI" id="CHEBI:15378"/>
        <dbReference type="ChEBI" id="CHEBI:16526"/>
        <dbReference type="ChEBI" id="CHEBI:57305"/>
        <dbReference type="ChEBI" id="CHEBI:83099"/>
        <dbReference type="ChEBI" id="CHEBI:83143"/>
        <dbReference type="EC" id="1.4.4.2"/>
    </reaction>
</comment>
<evidence type="ECO:0000313" key="10">
    <source>
        <dbReference type="Proteomes" id="UP000230025"/>
    </source>
</evidence>
<dbReference type="GO" id="GO:0030170">
    <property type="term" value="F:pyridoxal phosphate binding"/>
    <property type="evidence" value="ECO:0007669"/>
    <property type="project" value="TreeGrafter"/>
</dbReference>
<dbReference type="InterPro" id="IPR023012">
    <property type="entry name" value="GcvPB"/>
</dbReference>
<dbReference type="EC" id="1.4.4.2" evidence="6"/>
<dbReference type="InterPro" id="IPR049316">
    <property type="entry name" value="GDC-P_C"/>
</dbReference>
<comment type="function">
    <text evidence="2 6">The glycine cleavage system catalyzes the degradation of glycine. The P protein binds the alpha-amino group of glycine through its pyridoxal phosphate cofactor; CO(2) is released and the remaining methylamine moiety is then transferred to the lipoamide cofactor of the H protein.</text>
</comment>
<proteinExistence type="inferred from homology"/>
<dbReference type="Gene3D" id="6.20.440.10">
    <property type="match status" value="1"/>
</dbReference>
<dbReference type="AlphaFoldDB" id="A0A2M7H057"/>
<name>A0A2M7H057_9BACT</name>
<reference evidence="10" key="1">
    <citation type="submission" date="2017-09" db="EMBL/GenBank/DDBJ databases">
        <title>Depth-based differentiation of microbial function through sediment-hosted aquifers and enrichment of novel symbionts in the deep terrestrial subsurface.</title>
        <authorList>
            <person name="Probst A.J."/>
            <person name="Ladd B."/>
            <person name="Jarett J.K."/>
            <person name="Geller-Mcgrath D.E."/>
            <person name="Sieber C.M.K."/>
            <person name="Emerson J.B."/>
            <person name="Anantharaman K."/>
            <person name="Thomas B.C."/>
            <person name="Malmstrom R."/>
            <person name="Stieglmeier M."/>
            <person name="Klingl A."/>
            <person name="Woyke T."/>
            <person name="Ryan C.M."/>
            <person name="Banfield J.F."/>
        </authorList>
    </citation>
    <scope>NUCLEOTIDE SEQUENCE [LARGE SCALE GENOMIC DNA]</scope>
</reference>
<dbReference type="SUPFAM" id="SSF53383">
    <property type="entry name" value="PLP-dependent transferases"/>
    <property type="match status" value="1"/>
</dbReference>
<dbReference type="GO" id="GO:0005829">
    <property type="term" value="C:cytosol"/>
    <property type="evidence" value="ECO:0007669"/>
    <property type="project" value="TreeGrafter"/>
</dbReference>
<evidence type="ECO:0000256" key="4">
    <source>
        <dbReference type="ARBA" id="ARBA00023002"/>
    </source>
</evidence>
<evidence type="ECO:0000256" key="1">
    <source>
        <dbReference type="ARBA" id="ARBA00001933"/>
    </source>
</evidence>
<evidence type="ECO:0000256" key="5">
    <source>
        <dbReference type="ARBA" id="ARBA00049026"/>
    </source>
</evidence>
<evidence type="ECO:0000259" key="8">
    <source>
        <dbReference type="Pfam" id="PF21478"/>
    </source>
</evidence>
<dbReference type="InterPro" id="IPR015424">
    <property type="entry name" value="PyrdxlP-dep_Trfase"/>
</dbReference>
<keyword evidence="3 6" id="KW-0663">Pyridoxal phosphate</keyword>
<dbReference type="NCBIfam" id="NF003346">
    <property type="entry name" value="PRK04366.1"/>
    <property type="match status" value="1"/>
</dbReference>
<dbReference type="InterPro" id="IPR020581">
    <property type="entry name" value="GDC_P"/>
</dbReference>
<dbReference type="PANTHER" id="PTHR11773:SF1">
    <property type="entry name" value="GLYCINE DEHYDROGENASE (DECARBOXYLATING), MITOCHONDRIAL"/>
    <property type="match status" value="1"/>
</dbReference>
<dbReference type="PANTHER" id="PTHR11773">
    <property type="entry name" value="GLYCINE DEHYDROGENASE, DECARBOXYLATING"/>
    <property type="match status" value="1"/>
</dbReference>
<comment type="caution">
    <text evidence="9">The sequence shown here is derived from an EMBL/GenBank/DDBJ whole genome shotgun (WGS) entry which is preliminary data.</text>
</comment>
<dbReference type="InterPro" id="IPR049315">
    <property type="entry name" value="GDC-P_N"/>
</dbReference>
<comment type="subunit">
    <text evidence="6">The glycine cleavage system is composed of four proteins: P, T, L and H. In this organism, the P 'protein' is a heterodimer of two subunits.</text>
</comment>
<dbReference type="GO" id="GO:0005960">
    <property type="term" value="C:glycine cleavage complex"/>
    <property type="evidence" value="ECO:0007669"/>
    <property type="project" value="TreeGrafter"/>
</dbReference>
<feature type="domain" description="Glycine dehydrogenase C-terminal" evidence="8">
    <location>
        <begin position="351"/>
        <end position="454"/>
    </location>
</feature>
<protein>
    <recommendedName>
        <fullName evidence="6">Probable glycine dehydrogenase (decarboxylating) subunit 2</fullName>
        <ecNumber evidence="6">1.4.4.2</ecNumber>
    </recommendedName>
    <alternativeName>
        <fullName evidence="6">Glycine cleavage system P-protein subunit 2</fullName>
    </alternativeName>
    <alternativeName>
        <fullName evidence="6">Glycine decarboxylase subunit 2</fullName>
    </alternativeName>
    <alternativeName>
        <fullName evidence="6">Glycine dehydrogenase (aminomethyl-transferring) subunit 2</fullName>
    </alternativeName>
</protein>
<evidence type="ECO:0000313" key="9">
    <source>
        <dbReference type="EMBL" id="PIW34117.1"/>
    </source>
</evidence>